<keyword evidence="1" id="KW-0472">Membrane</keyword>
<dbReference type="AlphaFoldDB" id="A0A4P2VP12"/>
<dbReference type="KEGG" id="sbf:JCM31447_23870"/>
<dbReference type="EMBL" id="AP019368">
    <property type="protein sequence ID" value="BBH53934.1"/>
    <property type="molecule type" value="Genomic_DNA"/>
</dbReference>
<feature type="transmembrane region" description="Helical" evidence="1">
    <location>
        <begin position="23"/>
        <end position="43"/>
    </location>
</feature>
<dbReference type="RefSeq" id="WP_130610774.1">
    <property type="nucleotide sequence ID" value="NZ_AP019368.1"/>
</dbReference>
<protein>
    <recommendedName>
        <fullName evidence="4">LapB rubredoxin metal binding domain-containing protein</fullName>
    </recommendedName>
</protein>
<reference evidence="2 3" key="1">
    <citation type="submission" date="2018-12" db="EMBL/GenBank/DDBJ databases">
        <title>Rubrispira sanarue gen. nov., sp., nov., a member of the order Silvanigrellales, isolated from a brackish lake in Hamamatsu Japan.</title>
        <authorList>
            <person name="Maejima Y."/>
            <person name="Iino T."/>
            <person name="Muraguchi Y."/>
            <person name="Fukuda K."/>
            <person name="Nojiri H."/>
            <person name="Ohkuma M."/>
            <person name="Moriuchi R."/>
            <person name="Dohra H."/>
            <person name="Kimbara K."/>
            <person name="Shintani M."/>
        </authorList>
    </citation>
    <scope>NUCLEOTIDE SEQUENCE [LARGE SCALE GENOMIC DNA]</scope>
    <source>
        <strain evidence="2 3">RF1110005</strain>
    </source>
</reference>
<proteinExistence type="predicted"/>
<evidence type="ECO:0000256" key="1">
    <source>
        <dbReference type="SAM" id="Phobius"/>
    </source>
</evidence>
<dbReference type="InterPro" id="IPR011990">
    <property type="entry name" value="TPR-like_helical_dom_sf"/>
</dbReference>
<dbReference type="OrthoDB" id="5289029at2"/>
<keyword evidence="3" id="KW-1185">Reference proteome</keyword>
<organism evidence="2 3">
    <name type="scientific">Fluviispira sanaruensis</name>
    <dbReference type="NCBI Taxonomy" id="2493639"/>
    <lineage>
        <taxon>Bacteria</taxon>
        <taxon>Pseudomonadati</taxon>
        <taxon>Bdellovibrionota</taxon>
        <taxon>Oligoflexia</taxon>
        <taxon>Silvanigrellales</taxon>
        <taxon>Silvanigrellaceae</taxon>
        <taxon>Fluviispira</taxon>
    </lineage>
</organism>
<dbReference type="SUPFAM" id="SSF48452">
    <property type="entry name" value="TPR-like"/>
    <property type="match status" value="1"/>
</dbReference>
<dbReference type="Proteomes" id="UP000291236">
    <property type="component" value="Chromosome"/>
</dbReference>
<keyword evidence="1" id="KW-0812">Transmembrane</keyword>
<dbReference type="Gene3D" id="1.25.40.10">
    <property type="entry name" value="Tetratricopeptide repeat domain"/>
    <property type="match status" value="1"/>
</dbReference>
<accession>A0A4P2VP12</accession>
<sequence>MPRQIATISTEGMPVWDTFEASFFLGAGLSVGIVLGILFPSLWRTFRRRFRKNAYSAPQSEKLEQKLDVTLKIMRDESEQVEAQSSENESNPLNINISEKILIAQSFVLARNYFQIGNARTAIQLYIDILTNENVSKIETNRALFELSQVYASIGLYMRAFDTAIELFYRKPKNSEILIHILNICAKGYFPEKLNSALNIYKGSPDKGLRLSIAHALCKIGEIYFEKKNLNQAQELARRAIGWERTSGRALILLWQATSQELWQRIDNDPKLMWTALATDLDALLHIFKSTTASHVASAPFLSKILNKMSAQQGITENYAILQKEFLQTFRPEKFDENIQKSLWASIFHATLLIQETPELNKSKFLCDVVAILVDNNESFEYITTQSKAAQIGYTSHQCEKCNAFFPTFVWKCTNCDTEETLRPMIYPDLTRSKVRI</sequence>
<evidence type="ECO:0000313" key="3">
    <source>
        <dbReference type="Proteomes" id="UP000291236"/>
    </source>
</evidence>
<gene>
    <name evidence="2" type="ORF">JCM31447_23870</name>
</gene>
<name>A0A4P2VP12_FLUSA</name>
<evidence type="ECO:0008006" key="4">
    <source>
        <dbReference type="Google" id="ProtNLM"/>
    </source>
</evidence>
<evidence type="ECO:0000313" key="2">
    <source>
        <dbReference type="EMBL" id="BBH53934.1"/>
    </source>
</evidence>
<keyword evidence="1" id="KW-1133">Transmembrane helix</keyword>